<keyword evidence="8 11" id="KW-1133">Transmembrane helix</keyword>
<sequence>MTGRTTFSAFAYYATAGTITLIFLFPVAWVAFASFQPSAGASALPGWLPSSFTLANYAGLLSGTTGFWRYLWNSLVVAAGSAVGVALIATPAAYGFTRFSFFGRRLAFVLTLVAIMVPFQTVLTPLFLVLRILGLQNSLFGLGIVYTTFHLPLGILIMMAALQGVPRALDEAATIDGASEMDILLRVLLPLIRPSLVTVVLVNFISSWNEFLAALILMTDQSNYTMPVMLVTISFGYLGAVDWGALQAGTVLTILPCLVLTAAFQRYYVQGLLAGSTKG</sequence>
<protein>
    <recommendedName>
        <fullName evidence="10">Maltose/maltodextrin transport system permease protein MalG</fullName>
    </recommendedName>
</protein>
<evidence type="ECO:0000256" key="4">
    <source>
        <dbReference type="ARBA" id="ARBA00022448"/>
    </source>
</evidence>
<evidence type="ECO:0000256" key="7">
    <source>
        <dbReference type="ARBA" id="ARBA00022692"/>
    </source>
</evidence>
<keyword evidence="14" id="KW-1185">Reference proteome</keyword>
<evidence type="ECO:0000256" key="10">
    <source>
        <dbReference type="ARBA" id="ARBA00041109"/>
    </source>
</evidence>
<name>A0ABV6JM82_9PROT</name>
<evidence type="ECO:0000256" key="9">
    <source>
        <dbReference type="ARBA" id="ARBA00023136"/>
    </source>
</evidence>
<dbReference type="RefSeq" id="WP_377042507.1">
    <property type="nucleotide sequence ID" value="NZ_JBHLUN010000001.1"/>
</dbReference>
<keyword evidence="4 11" id="KW-0813">Transport</keyword>
<dbReference type="InterPro" id="IPR000515">
    <property type="entry name" value="MetI-like"/>
</dbReference>
<feature type="transmembrane region" description="Helical" evidence="11">
    <location>
        <begin position="70"/>
        <end position="94"/>
    </location>
</feature>
<evidence type="ECO:0000256" key="8">
    <source>
        <dbReference type="ARBA" id="ARBA00022989"/>
    </source>
</evidence>
<reference evidence="13 14" key="1">
    <citation type="submission" date="2024-09" db="EMBL/GenBank/DDBJ databases">
        <authorList>
            <person name="Sun Q."/>
            <person name="Mori K."/>
        </authorList>
    </citation>
    <scope>NUCLEOTIDE SEQUENCE [LARGE SCALE GENOMIC DNA]</scope>
    <source>
        <strain evidence="13 14">TBRC 5777</strain>
    </source>
</reference>
<feature type="transmembrane region" description="Helical" evidence="11">
    <location>
        <begin position="12"/>
        <end position="32"/>
    </location>
</feature>
<dbReference type="CDD" id="cd06261">
    <property type="entry name" value="TM_PBP2"/>
    <property type="match status" value="1"/>
</dbReference>
<keyword evidence="9 11" id="KW-0472">Membrane</keyword>
<dbReference type="PANTHER" id="PTHR32243">
    <property type="entry name" value="MALTOSE TRANSPORT SYSTEM PERMEASE-RELATED"/>
    <property type="match status" value="1"/>
</dbReference>
<feature type="transmembrane region" description="Helical" evidence="11">
    <location>
        <begin position="248"/>
        <end position="269"/>
    </location>
</feature>
<feature type="transmembrane region" description="Helical" evidence="11">
    <location>
        <begin position="106"/>
        <end position="133"/>
    </location>
</feature>
<dbReference type="Pfam" id="PF00528">
    <property type="entry name" value="BPD_transp_1"/>
    <property type="match status" value="1"/>
</dbReference>
<evidence type="ECO:0000256" key="2">
    <source>
        <dbReference type="ARBA" id="ARBA00004651"/>
    </source>
</evidence>
<comment type="caution">
    <text evidence="13">The sequence shown here is derived from an EMBL/GenBank/DDBJ whole genome shotgun (WGS) entry which is preliminary data.</text>
</comment>
<keyword evidence="5" id="KW-1003">Cell membrane</keyword>
<keyword evidence="6" id="KW-0762">Sugar transport</keyword>
<comment type="function">
    <text evidence="1">Part of the ABC transporter complex MalEFGK involved in maltose/maltodextrin import. Probably responsible for the translocation of the substrate across the membrane.</text>
</comment>
<evidence type="ECO:0000256" key="11">
    <source>
        <dbReference type="RuleBase" id="RU363032"/>
    </source>
</evidence>
<dbReference type="PROSITE" id="PS50928">
    <property type="entry name" value="ABC_TM1"/>
    <property type="match status" value="1"/>
</dbReference>
<organism evidence="13 14">
    <name type="scientific">Roseomonas elaeocarpi</name>
    <dbReference type="NCBI Taxonomy" id="907779"/>
    <lineage>
        <taxon>Bacteria</taxon>
        <taxon>Pseudomonadati</taxon>
        <taxon>Pseudomonadota</taxon>
        <taxon>Alphaproteobacteria</taxon>
        <taxon>Acetobacterales</taxon>
        <taxon>Roseomonadaceae</taxon>
        <taxon>Roseomonas</taxon>
    </lineage>
</organism>
<gene>
    <name evidence="13" type="ORF">ACFFGY_01090</name>
</gene>
<evidence type="ECO:0000313" key="14">
    <source>
        <dbReference type="Proteomes" id="UP001589865"/>
    </source>
</evidence>
<evidence type="ECO:0000256" key="3">
    <source>
        <dbReference type="ARBA" id="ARBA00009047"/>
    </source>
</evidence>
<feature type="transmembrane region" description="Helical" evidence="11">
    <location>
        <begin position="224"/>
        <end position="241"/>
    </location>
</feature>
<keyword evidence="7 11" id="KW-0812">Transmembrane</keyword>
<feature type="transmembrane region" description="Helical" evidence="11">
    <location>
        <begin position="139"/>
        <end position="162"/>
    </location>
</feature>
<feature type="domain" description="ABC transmembrane type-1" evidence="12">
    <location>
        <begin position="71"/>
        <end position="264"/>
    </location>
</feature>
<evidence type="ECO:0000259" key="12">
    <source>
        <dbReference type="PROSITE" id="PS50928"/>
    </source>
</evidence>
<dbReference type="Proteomes" id="UP001589865">
    <property type="component" value="Unassembled WGS sequence"/>
</dbReference>
<evidence type="ECO:0000256" key="5">
    <source>
        <dbReference type="ARBA" id="ARBA00022475"/>
    </source>
</evidence>
<dbReference type="InterPro" id="IPR035906">
    <property type="entry name" value="MetI-like_sf"/>
</dbReference>
<dbReference type="SUPFAM" id="SSF161098">
    <property type="entry name" value="MetI-like"/>
    <property type="match status" value="1"/>
</dbReference>
<proteinExistence type="inferred from homology"/>
<dbReference type="Gene3D" id="1.10.3720.10">
    <property type="entry name" value="MetI-like"/>
    <property type="match status" value="1"/>
</dbReference>
<dbReference type="EMBL" id="JBHLUN010000001">
    <property type="protein sequence ID" value="MFC0406822.1"/>
    <property type="molecule type" value="Genomic_DNA"/>
</dbReference>
<accession>A0ABV6JM82</accession>
<dbReference type="InterPro" id="IPR050901">
    <property type="entry name" value="BP-dep_ABC_trans_perm"/>
</dbReference>
<comment type="similarity">
    <text evidence="3">Belongs to the binding-protein-dependent transport system permease family. MalFG subfamily.</text>
</comment>
<comment type="subcellular location">
    <subcellularLocation>
        <location evidence="2 11">Cell membrane</location>
        <topology evidence="2 11">Multi-pass membrane protein</topology>
    </subcellularLocation>
</comment>
<evidence type="ECO:0000256" key="6">
    <source>
        <dbReference type="ARBA" id="ARBA00022597"/>
    </source>
</evidence>
<dbReference type="PANTHER" id="PTHR32243:SF50">
    <property type="entry name" value="MALTOSE_MALTODEXTRIN TRANSPORT SYSTEM PERMEASE PROTEIN MALG"/>
    <property type="match status" value="1"/>
</dbReference>
<evidence type="ECO:0000256" key="1">
    <source>
        <dbReference type="ARBA" id="ARBA00002264"/>
    </source>
</evidence>
<evidence type="ECO:0000313" key="13">
    <source>
        <dbReference type="EMBL" id="MFC0406822.1"/>
    </source>
</evidence>